<dbReference type="Proteomes" id="UP000076722">
    <property type="component" value="Unassembled WGS sequence"/>
</dbReference>
<reference evidence="1 2" key="1">
    <citation type="journal article" date="2016" name="Mol. Biol. Evol.">
        <title>Comparative Genomics of Early-Diverging Mushroom-Forming Fungi Provides Insights into the Origins of Lignocellulose Decay Capabilities.</title>
        <authorList>
            <person name="Nagy L.G."/>
            <person name="Riley R."/>
            <person name="Tritt A."/>
            <person name="Adam C."/>
            <person name="Daum C."/>
            <person name="Floudas D."/>
            <person name="Sun H."/>
            <person name="Yadav J.S."/>
            <person name="Pangilinan J."/>
            <person name="Larsson K.H."/>
            <person name="Matsuura K."/>
            <person name="Barry K."/>
            <person name="Labutti K."/>
            <person name="Kuo R."/>
            <person name="Ohm R.A."/>
            <person name="Bhattacharya S.S."/>
            <person name="Shirouzu T."/>
            <person name="Yoshinaga Y."/>
            <person name="Martin F.M."/>
            <person name="Grigoriev I.V."/>
            <person name="Hibbett D.S."/>
        </authorList>
    </citation>
    <scope>NUCLEOTIDE SEQUENCE [LARGE SCALE GENOMIC DNA]</scope>
    <source>
        <strain evidence="1 2">HHB9708</strain>
    </source>
</reference>
<keyword evidence="2" id="KW-1185">Reference proteome</keyword>
<name>A0A164PVT0_9AGAM</name>
<protein>
    <submittedName>
        <fullName evidence="1">Uncharacterized protein</fullName>
    </submittedName>
</protein>
<evidence type="ECO:0000313" key="2">
    <source>
        <dbReference type="Proteomes" id="UP000076722"/>
    </source>
</evidence>
<organism evidence="1 2">
    <name type="scientific">Sistotremastrum niveocremeum HHB9708</name>
    <dbReference type="NCBI Taxonomy" id="1314777"/>
    <lineage>
        <taxon>Eukaryota</taxon>
        <taxon>Fungi</taxon>
        <taxon>Dikarya</taxon>
        <taxon>Basidiomycota</taxon>
        <taxon>Agaricomycotina</taxon>
        <taxon>Agaricomycetes</taxon>
        <taxon>Sistotremastrales</taxon>
        <taxon>Sistotremastraceae</taxon>
        <taxon>Sertulicium</taxon>
        <taxon>Sertulicium niveocremeum</taxon>
    </lineage>
</organism>
<accession>A0A164PVT0</accession>
<proteinExistence type="predicted"/>
<evidence type="ECO:0000313" key="1">
    <source>
        <dbReference type="EMBL" id="KZS89081.1"/>
    </source>
</evidence>
<sequence length="685" mass="77028">MKRYRASKASRVPSKSNELQLSLSDIESEPKEKIGLRVEEITGIRAILGGGNPNDYHPPLLPRVTLWGPGTYRNFLFKNLTGFQHPPQDRLTYPVFVEMEPFVPPPEAPPGHIQWTVSLQTRHYPDGRGTDIPFMDLRSFQFKVDGLEKLFVEINKIILAKLEEGKFYLPRHATTTVETKVEEVDAAYVAVVVKVQAVGLPRMAIDSFPESASSWWGDPRCLAYKSDLRIMVIGHSKASPETVDDENIRRMRDIGGDMNRVIDVCGTGGDPSSLVVPHRRITAPNGSAAVKAAFTALPRQFLAAVAAKTIAVLEERQVSACQTCSRIGADRNTIRGVLKQYDALLDCHYGLSPHEPAQGLIAALSEHAVRHVTYFVRKFAAEELDPDAKEIPALKHVILPYDNLQPSCLPWRRLLKPVTSQERAVYSDKLAKEWPRALPDDQIRAKIAELKLCMPSIDMAKKALQVDLEEKKEAFSAGVSAALKKSLGPVAERIAYAELKPIIDTEWGEMSGWLHYHCAKAVEAGVKFDRRSQDPDIRVRYGVIKARQERLLRLFYENQQSQESGVALHSAESIALRNSCQELLPGYTYKSISERLKEDFKSGEHVSCLVSHIQTNTYRLLEAIYYKTEATLRVEVLDRLDTAFREKLRQDLHRWRHLVASEVSGVTAEEGNAIVHLKETYSRLV</sequence>
<gene>
    <name evidence="1" type="ORF">SISNIDRAFT_469587</name>
</gene>
<dbReference type="AlphaFoldDB" id="A0A164PVT0"/>
<dbReference type="EMBL" id="KV419430">
    <property type="protein sequence ID" value="KZS89081.1"/>
    <property type="molecule type" value="Genomic_DNA"/>
</dbReference>